<dbReference type="Proteomes" id="UP001341840">
    <property type="component" value="Unassembled WGS sequence"/>
</dbReference>
<proteinExistence type="predicted"/>
<keyword evidence="2" id="KW-1185">Reference proteome</keyword>
<comment type="caution">
    <text evidence="1">The sequence shown here is derived from an EMBL/GenBank/DDBJ whole genome shotgun (WGS) entry which is preliminary data.</text>
</comment>
<accession>A0ABU6UDL5</accession>
<sequence>MFVDMEGVRRLGAPSLWVRNCKDVKVEFLPCSPSERVCHKGKNAGWFYMYTCVLVEIGVRFPFTEFECSALRQLNCVPAQIHPNSWGFIRAFEAKGVDMGVWMTVSSHQGCTVLCLFKASYKDFKGFYVKVRSAEDSYPFFLDENFSEKFPLYWNKSEVQCLGVEELCEKDAALSEFRFENLKGGLLVIDRNVALTASELTPAPPIRAFRDQ</sequence>
<protein>
    <submittedName>
        <fullName evidence="1">Uncharacterized protein</fullName>
    </submittedName>
</protein>
<evidence type="ECO:0000313" key="1">
    <source>
        <dbReference type="EMBL" id="MED6159361.1"/>
    </source>
</evidence>
<reference evidence="1 2" key="1">
    <citation type="journal article" date="2023" name="Plants (Basel)">
        <title>Bridging the Gap: Combining Genomics and Transcriptomics Approaches to Understand Stylosanthes scabra, an Orphan Legume from the Brazilian Caatinga.</title>
        <authorList>
            <person name="Ferreira-Neto J.R.C."/>
            <person name="da Silva M.D."/>
            <person name="Binneck E."/>
            <person name="de Melo N.F."/>
            <person name="da Silva R.H."/>
            <person name="de Melo A.L.T.M."/>
            <person name="Pandolfi V."/>
            <person name="Bustamante F.O."/>
            <person name="Brasileiro-Vidal A.C."/>
            <person name="Benko-Iseppon A.M."/>
        </authorList>
    </citation>
    <scope>NUCLEOTIDE SEQUENCE [LARGE SCALE GENOMIC DNA]</scope>
    <source>
        <tissue evidence="1">Leaves</tissue>
    </source>
</reference>
<name>A0ABU6UDL5_9FABA</name>
<dbReference type="EMBL" id="JASCZI010121060">
    <property type="protein sequence ID" value="MED6159361.1"/>
    <property type="molecule type" value="Genomic_DNA"/>
</dbReference>
<organism evidence="1 2">
    <name type="scientific">Stylosanthes scabra</name>
    <dbReference type="NCBI Taxonomy" id="79078"/>
    <lineage>
        <taxon>Eukaryota</taxon>
        <taxon>Viridiplantae</taxon>
        <taxon>Streptophyta</taxon>
        <taxon>Embryophyta</taxon>
        <taxon>Tracheophyta</taxon>
        <taxon>Spermatophyta</taxon>
        <taxon>Magnoliopsida</taxon>
        <taxon>eudicotyledons</taxon>
        <taxon>Gunneridae</taxon>
        <taxon>Pentapetalae</taxon>
        <taxon>rosids</taxon>
        <taxon>fabids</taxon>
        <taxon>Fabales</taxon>
        <taxon>Fabaceae</taxon>
        <taxon>Papilionoideae</taxon>
        <taxon>50 kb inversion clade</taxon>
        <taxon>dalbergioids sensu lato</taxon>
        <taxon>Dalbergieae</taxon>
        <taxon>Pterocarpus clade</taxon>
        <taxon>Stylosanthes</taxon>
    </lineage>
</organism>
<gene>
    <name evidence="1" type="ORF">PIB30_041597</name>
</gene>
<evidence type="ECO:0000313" key="2">
    <source>
        <dbReference type="Proteomes" id="UP001341840"/>
    </source>
</evidence>